<evidence type="ECO:0000256" key="1">
    <source>
        <dbReference type="ARBA" id="ARBA00004651"/>
    </source>
</evidence>
<reference evidence="10" key="1">
    <citation type="submission" date="2015-02" db="EMBL/GenBank/DDBJ databases">
        <authorList>
            <person name="Ju K.-S."/>
            <person name="Doroghazi J.R."/>
            <person name="Metcalf W."/>
        </authorList>
    </citation>
    <scope>NUCLEOTIDE SEQUENCE [LARGE SCALE GENOMIC DNA]</scope>
    <source>
        <strain evidence="10">NRRL B-16380</strain>
    </source>
</reference>
<sequence>MTVSEMTPLKADAAPSPAPAPAAVRHRRVARIRARLKHVVLIAFGLVMVYPLLWMIASSIKPDALIFRDPSLLPTKTDFSHYADGWNALSHPFGLYLLNSAIVVLGALLGNLVSCSMAAYAFARLKFRGRAFFFGMMMLTLMVPVYVLIIPQYVMFSKIEWVNTFLPLIVPKFLATDAFFIFLMVQFFRGLPTELDEAAKIDGAGYWRIYFRILLPISLPALATTAIFTFIWTWNDFLSQLIYLTKPELQTAPVALRNYVDATSGASWGSLFAMSVVTLIPVFIVFLVGQRYLVKGIATTGMK</sequence>
<dbReference type="SUPFAM" id="SSF161098">
    <property type="entry name" value="MetI-like"/>
    <property type="match status" value="1"/>
</dbReference>
<dbReference type="Gene3D" id="1.10.3720.10">
    <property type="entry name" value="MetI-like"/>
    <property type="match status" value="1"/>
</dbReference>
<evidence type="ECO:0000256" key="5">
    <source>
        <dbReference type="ARBA" id="ARBA00022989"/>
    </source>
</evidence>
<dbReference type="Pfam" id="PF00528">
    <property type="entry name" value="BPD_transp_1"/>
    <property type="match status" value="1"/>
</dbReference>
<keyword evidence="2 7" id="KW-0813">Transport</keyword>
<feature type="transmembrane region" description="Helical" evidence="7">
    <location>
        <begin position="165"/>
        <end position="188"/>
    </location>
</feature>
<dbReference type="PATRIC" id="fig|284040.3.peg.5494"/>
<comment type="subcellular location">
    <subcellularLocation>
        <location evidence="1 7">Cell membrane</location>
        <topology evidence="1 7">Multi-pass membrane protein</topology>
    </subcellularLocation>
</comment>
<dbReference type="PANTHER" id="PTHR43744">
    <property type="entry name" value="ABC TRANSPORTER PERMEASE PROTEIN MG189-RELATED-RELATED"/>
    <property type="match status" value="1"/>
</dbReference>
<dbReference type="GO" id="GO:0005886">
    <property type="term" value="C:plasma membrane"/>
    <property type="evidence" value="ECO:0007669"/>
    <property type="project" value="UniProtKB-SubCell"/>
</dbReference>
<keyword evidence="5 7" id="KW-1133">Transmembrane helix</keyword>
<proteinExistence type="inferred from homology"/>
<evidence type="ECO:0000256" key="6">
    <source>
        <dbReference type="ARBA" id="ARBA00023136"/>
    </source>
</evidence>
<evidence type="ECO:0000313" key="9">
    <source>
        <dbReference type="EMBL" id="KJK35040.1"/>
    </source>
</evidence>
<keyword evidence="6 7" id="KW-0472">Membrane</keyword>
<feature type="transmembrane region" description="Helical" evidence="7">
    <location>
        <begin position="266"/>
        <end position="288"/>
    </location>
</feature>
<keyword evidence="3" id="KW-1003">Cell membrane</keyword>
<dbReference type="GO" id="GO:0055085">
    <property type="term" value="P:transmembrane transport"/>
    <property type="evidence" value="ECO:0007669"/>
    <property type="project" value="InterPro"/>
</dbReference>
<keyword evidence="10" id="KW-1185">Reference proteome</keyword>
<comment type="similarity">
    <text evidence="7">Belongs to the binding-protein-dependent transport system permease family.</text>
</comment>
<dbReference type="InterPro" id="IPR000515">
    <property type="entry name" value="MetI-like"/>
</dbReference>
<keyword evidence="4 7" id="KW-0812">Transmembrane</keyword>
<accession>A0A0M2GIZ7</accession>
<evidence type="ECO:0000313" key="10">
    <source>
        <dbReference type="Proteomes" id="UP000034786"/>
    </source>
</evidence>
<name>A0A0M2GIZ7_9ACTN</name>
<dbReference type="PROSITE" id="PS50928">
    <property type="entry name" value="ABC_TM1"/>
    <property type="match status" value="1"/>
</dbReference>
<comment type="caution">
    <text evidence="9">The sequence shown here is derived from an EMBL/GenBank/DDBJ whole genome shotgun (WGS) entry which is preliminary data.</text>
</comment>
<dbReference type="PANTHER" id="PTHR43744:SF6">
    <property type="entry name" value="ABC TRANSPORTER PERMEASE PROTEIN YESQ-RELATED"/>
    <property type="match status" value="1"/>
</dbReference>
<gene>
    <name evidence="9" type="ORF">UK15_33300</name>
</gene>
<feature type="transmembrane region" description="Helical" evidence="7">
    <location>
        <begin position="36"/>
        <end position="57"/>
    </location>
</feature>
<feature type="domain" description="ABC transmembrane type-1" evidence="8">
    <location>
        <begin position="97"/>
        <end position="289"/>
    </location>
</feature>
<dbReference type="CDD" id="cd06261">
    <property type="entry name" value="TM_PBP2"/>
    <property type="match status" value="1"/>
</dbReference>
<dbReference type="EMBL" id="JYJH01000035">
    <property type="protein sequence ID" value="KJK35040.1"/>
    <property type="molecule type" value="Genomic_DNA"/>
</dbReference>
<feature type="transmembrane region" description="Helical" evidence="7">
    <location>
        <begin position="96"/>
        <end position="120"/>
    </location>
</feature>
<dbReference type="InterPro" id="IPR035906">
    <property type="entry name" value="MetI-like_sf"/>
</dbReference>
<evidence type="ECO:0000256" key="3">
    <source>
        <dbReference type="ARBA" id="ARBA00022475"/>
    </source>
</evidence>
<dbReference type="Proteomes" id="UP000034786">
    <property type="component" value="Unassembled WGS sequence"/>
</dbReference>
<feature type="transmembrane region" description="Helical" evidence="7">
    <location>
        <begin position="132"/>
        <end position="153"/>
    </location>
</feature>
<protein>
    <submittedName>
        <fullName evidence="9">Sugar ABC transporter permease</fullName>
    </submittedName>
</protein>
<evidence type="ECO:0000256" key="7">
    <source>
        <dbReference type="RuleBase" id="RU363032"/>
    </source>
</evidence>
<feature type="transmembrane region" description="Helical" evidence="7">
    <location>
        <begin position="209"/>
        <end position="234"/>
    </location>
</feature>
<organism evidence="9 10">
    <name type="scientific">Streptomyces variegatus</name>
    <dbReference type="NCBI Taxonomy" id="284040"/>
    <lineage>
        <taxon>Bacteria</taxon>
        <taxon>Bacillati</taxon>
        <taxon>Actinomycetota</taxon>
        <taxon>Actinomycetes</taxon>
        <taxon>Kitasatosporales</taxon>
        <taxon>Streptomycetaceae</taxon>
        <taxon>Streptomyces</taxon>
    </lineage>
</organism>
<evidence type="ECO:0000259" key="8">
    <source>
        <dbReference type="PROSITE" id="PS50928"/>
    </source>
</evidence>
<evidence type="ECO:0000256" key="4">
    <source>
        <dbReference type="ARBA" id="ARBA00022692"/>
    </source>
</evidence>
<dbReference type="AlphaFoldDB" id="A0A0M2GIZ7"/>
<evidence type="ECO:0000256" key="2">
    <source>
        <dbReference type="ARBA" id="ARBA00022448"/>
    </source>
</evidence>
<dbReference type="STRING" id="284040.UK15_33300"/>